<name>A0ABQ4PUV8_9PROT</name>
<keyword evidence="2" id="KW-1185">Reference proteome</keyword>
<accession>A0ABQ4PUV8</accession>
<reference evidence="1" key="2">
    <citation type="journal article" date="2023" name="ISME Commun">
        <title>Characterization of a bloom-associated alphaproteobacterial lineage, 'Candidatus Phycosocius': insights into freshwater algal-bacterial interactions.</title>
        <authorList>
            <person name="Tanabe Y."/>
            <person name="Yamaguchi H."/>
            <person name="Yoshida M."/>
            <person name="Kai A."/>
            <person name="Okazaki Y."/>
        </authorList>
    </citation>
    <scope>NUCLEOTIDE SEQUENCE</scope>
    <source>
        <strain evidence="1">BOTRYCO-1</strain>
    </source>
</reference>
<dbReference type="Proteomes" id="UP001161064">
    <property type="component" value="Unassembled WGS sequence"/>
</dbReference>
<evidence type="ECO:0000313" key="2">
    <source>
        <dbReference type="Proteomes" id="UP001161064"/>
    </source>
</evidence>
<dbReference type="RefSeq" id="WP_284359388.1">
    <property type="nucleotide sequence ID" value="NZ_BPFZ01000004.1"/>
</dbReference>
<dbReference type="EMBL" id="BPFZ01000004">
    <property type="protein sequence ID" value="GIU66756.1"/>
    <property type="molecule type" value="Genomic_DNA"/>
</dbReference>
<reference evidence="1" key="1">
    <citation type="submission" date="2021-05" db="EMBL/GenBank/DDBJ databases">
        <authorList>
            <person name="Tanabe Y."/>
        </authorList>
    </citation>
    <scope>NUCLEOTIDE SEQUENCE</scope>
    <source>
        <strain evidence="1">BOTRYCO-1</strain>
    </source>
</reference>
<sequence>MAKFGEVPTDLTLDIGGDISPDEFLTAVRNFFGYVREITEAQQGDGPAVDWTVKVKEGSSLVGLKPSANASTSRLAMIYQKASFGVQALTRGDIHGSGLTEKAVNHLKALSEIGEKSKRAPSLQIWVRKHPISVNVGISKAIKESLESDYFDFGTIEGRLEAIKDTNGSLKVGIRDYLYPKIINCKVPESLIDRVFSSFRRRVELTGKIHYRHDGQPVSIETSEIDVLPEDDELPSSRDVRGILASA</sequence>
<proteinExistence type="predicted"/>
<protein>
    <submittedName>
        <fullName evidence="1">Uncharacterized protein</fullName>
    </submittedName>
</protein>
<gene>
    <name evidence="1" type="ORF">PsB1_0910</name>
</gene>
<comment type="caution">
    <text evidence="1">The sequence shown here is derived from an EMBL/GenBank/DDBJ whole genome shotgun (WGS) entry which is preliminary data.</text>
</comment>
<organism evidence="1 2">
    <name type="scientific">Candidatus Phycosocius spiralis</name>
    <dbReference type="NCBI Taxonomy" id="2815099"/>
    <lineage>
        <taxon>Bacteria</taxon>
        <taxon>Pseudomonadati</taxon>
        <taxon>Pseudomonadota</taxon>
        <taxon>Alphaproteobacteria</taxon>
        <taxon>Caulobacterales</taxon>
        <taxon>Caulobacterales incertae sedis</taxon>
        <taxon>Candidatus Phycosocius</taxon>
    </lineage>
</organism>
<evidence type="ECO:0000313" key="1">
    <source>
        <dbReference type="EMBL" id="GIU66756.1"/>
    </source>
</evidence>